<feature type="transmembrane region" description="Helical" evidence="11">
    <location>
        <begin position="248"/>
        <end position="272"/>
    </location>
</feature>
<evidence type="ECO:0000313" key="13">
    <source>
        <dbReference type="EMBL" id="OKL51073.1"/>
    </source>
</evidence>
<dbReference type="InParanoid" id="A0A1Q5PU20"/>
<dbReference type="Pfam" id="PF07690">
    <property type="entry name" value="MFS_1"/>
    <property type="match status" value="1"/>
</dbReference>
<feature type="transmembrane region" description="Helical" evidence="11">
    <location>
        <begin position="315"/>
        <end position="333"/>
    </location>
</feature>
<feature type="domain" description="Major facilitator superfamily (MFS) profile" evidence="12">
    <location>
        <begin position="19"/>
        <end position="432"/>
    </location>
</feature>
<evidence type="ECO:0000256" key="11">
    <source>
        <dbReference type="SAM" id="Phobius"/>
    </source>
</evidence>
<comment type="caution">
    <text evidence="13">The sequence shown here is derived from an EMBL/GenBank/DDBJ whole genome shotgun (WGS) entry which is preliminary data.</text>
</comment>
<evidence type="ECO:0000256" key="6">
    <source>
        <dbReference type="ARBA" id="ARBA00022847"/>
    </source>
</evidence>
<dbReference type="InterPro" id="IPR005829">
    <property type="entry name" value="Sugar_transporter_CS"/>
</dbReference>
<proteinExistence type="inferred from homology"/>
<dbReference type="InterPro" id="IPR020846">
    <property type="entry name" value="MFS_dom"/>
</dbReference>
<evidence type="ECO:0000256" key="5">
    <source>
        <dbReference type="ARBA" id="ARBA00022692"/>
    </source>
</evidence>
<feature type="transmembrane region" description="Helical" evidence="11">
    <location>
        <begin position="31"/>
        <end position="49"/>
    </location>
</feature>
<feature type="transmembrane region" description="Helical" evidence="11">
    <location>
        <begin position="406"/>
        <end position="428"/>
    </location>
</feature>
<keyword evidence="5 11" id="KW-0812">Transmembrane</keyword>
<evidence type="ECO:0000256" key="1">
    <source>
        <dbReference type="ARBA" id="ARBA00004651"/>
    </source>
</evidence>
<dbReference type="RefSeq" id="WP_073825577.1">
    <property type="nucleotide sequence ID" value="NZ_MQVS01000010.1"/>
</dbReference>
<dbReference type="STRING" id="52770.BSZ40_09205"/>
<keyword evidence="7 11" id="KW-1133">Transmembrane helix</keyword>
<keyword evidence="4" id="KW-1003">Cell membrane</keyword>
<evidence type="ECO:0000256" key="4">
    <source>
        <dbReference type="ARBA" id="ARBA00022475"/>
    </source>
</evidence>
<comment type="function">
    <text evidence="9">May be a proton symporter involved in the uptake of osmolytes such as proline and glycine betaine.</text>
</comment>
<feature type="transmembrane region" description="Helical" evidence="11">
    <location>
        <begin position="61"/>
        <end position="82"/>
    </location>
</feature>
<dbReference type="GO" id="GO:0015293">
    <property type="term" value="F:symporter activity"/>
    <property type="evidence" value="ECO:0007669"/>
    <property type="project" value="UniProtKB-KW"/>
</dbReference>
<dbReference type="FunFam" id="1.20.1250.20:FF:000001">
    <property type="entry name" value="Dicarboxylate MFS transporter"/>
    <property type="match status" value="1"/>
</dbReference>
<dbReference type="PANTHER" id="PTHR43528">
    <property type="entry name" value="ALPHA-KETOGLUTARATE PERMEASE"/>
    <property type="match status" value="1"/>
</dbReference>
<gene>
    <name evidence="13" type="ORF">BSZ40_09205</name>
</gene>
<protein>
    <recommendedName>
        <fullName evidence="10">Putative proline/betaine transporter</fullName>
    </recommendedName>
</protein>
<dbReference type="PANTHER" id="PTHR43528:SF1">
    <property type="entry name" value="ALPHA-KETOGLUTARATE PERMEASE"/>
    <property type="match status" value="1"/>
</dbReference>
<dbReference type="SUPFAM" id="SSF103473">
    <property type="entry name" value="MFS general substrate transporter"/>
    <property type="match status" value="1"/>
</dbReference>
<evidence type="ECO:0000256" key="10">
    <source>
        <dbReference type="ARBA" id="ARBA00039918"/>
    </source>
</evidence>
<evidence type="ECO:0000259" key="12">
    <source>
        <dbReference type="PROSITE" id="PS50850"/>
    </source>
</evidence>
<evidence type="ECO:0000256" key="7">
    <source>
        <dbReference type="ARBA" id="ARBA00022989"/>
    </source>
</evidence>
<comment type="similarity">
    <text evidence="2">Belongs to the major facilitator superfamily. Metabolite:H+ Symporter (MHS) family (TC 2.A.1.6) family.</text>
</comment>
<feature type="transmembrane region" description="Helical" evidence="11">
    <location>
        <begin position="284"/>
        <end position="303"/>
    </location>
</feature>
<dbReference type="InterPro" id="IPR036259">
    <property type="entry name" value="MFS_trans_sf"/>
</dbReference>
<dbReference type="FunCoup" id="A0A1Q5PU20">
    <property type="interactions" value="26"/>
</dbReference>
<feature type="transmembrane region" description="Helical" evidence="11">
    <location>
        <begin position="94"/>
        <end position="126"/>
    </location>
</feature>
<name>A0A1Q5PU20_9ACTO</name>
<dbReference type="PROSITE" id="PS00216">
    <property type="entry name" value="SUGAR_TRANSPORT_1"/>
    <property type="match status" value="1"/>
</dbReference>
<sequence>MADDLRVDKHEQHVVLRRAATASFIGNFIEWFDYASYGYLALVIGDVFFPASDPTTKLLSTYAVFAMSFLLRPVGAVVWGWWGDRLGRRWALAWSILIMSGSTFLIGLLPGYASIGIWAALGLLALRLIQGFSASGEYAGAGTFLAEYAPEKHRGAYTSLVPASTAAGLLGGSLLVSALFALLSDADMHSWGWRIPFLLAGPLGLIGRYIRVHLEDSPEFQEMREASDKKIAQQKSPLVKLVREHTRAVCVGFGVACLNAVAFYLLLSYMPVYVHEELKVKESTATLLTTITLAIYIIFVLISGRISDRFGRRTMLLWACGAFTLLSVPIFWLMGQGGIAVILIGQILFAIMLTINDGTLATFLAESFPTEVRYSGFALSFNTANALLGGTAPFIATALIKWSGESIAPAFYLALVALVAGLTMEFAVPRHQRSFMK</sequence>
<feature type="transmembrane region" description="Helical" evidence="11">
    <location>
        <begin position="377"/>
        <end position="400"/>
    </location>
</feature>
<dbReference type="InterPro" id="IPR011701">
    <property type="entry name" value="MFS"/>
</dbReference>
<feature type="transmembrane region" description="Helical" evidence="11">
    <location>
        <begin position="160"/>
        <end position="183"/>
    </location>
</feature>
<keyword evidence="6" id="KW-0769">Symport</keyword>
<comment type="subcellular location">
    <subcellularLocation>
        <location evidence="1">Cell membrane</location>
        <topology evidence="1">Multi-pass membrane protein</topology>
    </subcellularLocation>
</comment>
<keyword evidence="14" id="KW-1185">Reference proteome</keyword>
<keyword evidence="8 11" id="KW-0472">Membrane</keyword>
<dbReference type="PROSITE" id="PS50850">
    <property type="entry name" value="MFS"/>
    <property type="match status" value="1"/>
</dbReference>
<dbReference type="InterPro" id="IPR051084">
    <property type="entry name" value="H+-coupled_symporters"/>
</dbReference>
<keyword evidence="3" id="KW-0813">Transport</keyword>
<evidence type="ECO:0000256" key="3">
    <source>
        <dbReference type="ARBA" id="ARBA00022448"/>
    </source>
</evidence>
<dbReference type="Proteomes" id="UP000185612">
    <property type="component" value="Unassembled WGS sequence"/>
</dbReference>
<evidence type="ECO:0000256" key="2">
    <source>
        <dbReference type="ARBA" id="ARBA00008240"/>
    </source>
</evidence>
<evidence type="ECO:0000313" key="14">
    <source>
        <dbReference type="Proteomes" id="UP000185612"/>
    </source>
</evidence>
<dbReference type="Gene3D" id="1.20.1250.20">
    <property type="entry name" value="MFS general substrate transporter like domains"/>
    <property type="match status" value="2"/>
</dbReference>
<dbReference type="OrthoDB" id="8953821at2"/>
<reference evidence="14" key="1">
    <citation type="submission" date="2016-12" db="EMBL/GenBank/DDBJ databases">
        <authorList>
            <person name="Meng X."/>
        </authorList>
    </citation>
    <scope>NUCLEOTIDE SEQUENCE [LARGE SCALE GENOMIC DNA]</scope>
    <source>
        <strain evidence="14">DSM 20732</strain>
    </source>
</reference>
<evidence type="ECO:0000256" key="8">
    <source>
        <dbReference type="ARBA" id="ARBA00023136"/>
    </source>
</evidence>
<accession>A0A1Q5PU20</accession>
<dbReference type="GO" id="GO:0005886">
    <property type="term" value="C:plasma membrane"/>
    <property type="evidence" value="ECO:0007669"/>
    <property type="project" value="UniProtKB-SubCell"/>
</dbReference>
<evidence type="ECO:0000256" key="9">
    <source>
        <dbReference type="ARBA" id="ARBA00037295"/>
    </source>
</evidence>
<dbReference type="AlphaFoldDB" id="A0A1Q5PU20"/>
<organism evidence="13 14">
    <name type="scientific">Buchananella hordeovulneris</name>
    <dbReference type="NCBI Taxonomy" id="52770"/>
    <lineage>
        <taxon>Bacteria</taxon>
        <taxon>Bacillati</taxon>
        <taxon>Actinomycetota</taxon>
        <taxon>Actinomycetes</taxon>
        <taxon>Actinomycetales</taxon>
        <taxon>Actinomycetaceae</taxon>
        <taxon>Buchananella</taxon>
    </lineage>
</organism>
<feature type="transmembrane region" description="Helical" evidence="11">
    <location>
        <begin position="339"/>
        <end position="365"/>
    </location>
</feature>
<dbReference type="EMBL" id="MQVS01000010">
    <property type="protein sequence ID" value="OKL51073.1"/>
    <property type="molecule type" value="Genomic_DNA"/>
</dbReference>